<dbReference type="AlphaFoldDB" id="A0A445N2M7"/>
<evidence type="ECO:0008006" key="2">
    <source>
        <dbReference type="Google" id="ProtNLM"/>
    </source>
</evidence>
<gene>
    <name evidence="1" type="ORF">PITCH_A780084</name>
</gene>
<name>A0A445N2M7_9BACT</name>
<accession>A0A445N2M7</accession>
<organism evidence="1">
    <name type="scientific">uncultured Desulfobacterium sp</name>
    <dbReference type="NCBI Taxonomy" id="201089"/>
    <lineage>
        <taxon>Bacteria</taxon>
        <taxon>Pseudomonadati</taxon>
        <taxon>Thermodesulfobacteriota</taxon>
        <taxon>Desulfobacteria</taxon>
        <taxon>Desulfobacterales</taxon>
        <taxon>Desulfobacteriaceae</taxon>
        <taxon>Desulfobacterium</taxon>
        <taxon>environmental samples</taxon>
    </lineage>
</organism>
<protein>
    <recommendedName>
        <fullName evidence="2">Peroxiredoxin</fullName>
    </recommendedName>
</protein>
<sequence length="100" mass="10955">MSKTLGIFVTSDKHLDKIIRLCKAAGNKGVEVTLFFTHLGTLLTQDPRFVELEGLKMSVCKVGFEGNGLRPPVPGIGQAGFTTQAMHAELIDECDRYVVF</sequence>
<evidence type="ECO:0000313" key="1">
    <source>
        <dbReference type="EMBL" id="SPD75954.1"/>
    </source>
</evidence>
<reference evidence="1" key="1">
    <citation type="submission" date="2018-01" db="EMBL/GenBank/DDBJ databases">
        <authorList>
            <person name="Regsiter A."/>
            <person name="William W."/>
        </authorList>
    </citation>
    <scope>NUCLEOTIDE SEQUENCE</scope>
    <source>
        <strain evidence="1">TRIP AH-1</strain>
    </source>
</reference>
<dbReference type="EMBL" id="OJIN01000223">
    <property type="protein sequence ID" value="SPD75954.1"/>
    <property type="molecule type" value="Genomic_DNA"/>
</dbReference>
<proteinExistence type="predicted"/>